<feature type="compositionally biased region" description="Polar residues" evidence="1">
    <location>
        <begin position="1"/>
        <end position="17"/>
    </location>
</feature>
<accession>A0A4Y2GHH3</accession>
<evidence type="ECO:0000313" key="3">
    <source>
        <dbReference type="Proteomes" id="UP000499080"/>
    </source>
</evidence>
<evidence type="ECO:0000313" key="2">
    <source>
        <dbReference type="EMBL" id="GBM51988.1"/>
    </source>
</evidence>
<name>A0A4Y2GHH3_ARAVE</name>
<evidence type="ECO:0000256" key="1">
    <source>
        <dbReference type="SAM" id="MobiDB-lite"/>
    </source>
</evidence>
<proteinExistence type="predicted"/>
<feature type="region of interest" description="Disordered" evidence="1">
    <location>
        <begin position="1"/>
        <end position="33"/>
    </location>
</feature>
<protein>
    <submittedName>
        <fullName evidence="2">Uncharacterized protein</fullName>
    </submittedName>
</protein>
<organism evidence="2 3">
    <name type="scientific">Araneus ventricosus</name>
    <name type="common">Orbweaver spider</name>
    <name type="synonym">Epeira ventricosa</name>
    <dbReference type="NCBI Taxonomy" id="182803"/>
    <lineage>
        <taxon>Eukaryota</taxon>
        <taxon>Metazoa</taxon>
        <taxon>Ecdysozoa</taxon>
        <taxon>Arthropoda</taxon>
        <taxon>Chelicerata</taxon>
        <taxon>Arachnida</taxon>
        <taxon>Araneae</taxon>
        <taxon>Araneomorphae</taxon>
        <taxon>Entelegynae</taxon>
        <taxon>Araneoidea</taxon>
        <taxon>Araneidae</taxon>
        <taxon>Araneus</taxon>
    </lineage>
</organism>
<comment type="caution">
    <text evidence="2">The sequence shown here is derived from an EMBL/GenBank/DDBJ whole genome shotgun (WGS) entry which is preliminary data.</text>
</comment>
<dbReference type="Proteomes" id="UP000499080">
    <property type="component" value="Unassembled WGS sequence"/>
</dbReference>
<sequence length="96" mass="10337">MLSKSVANDFSDTSAQQEEGHSVANGLPNTNRMYARGLRPSAHIPAAMPAKSDGQTKKFAVLAGCGLTRVRCVFDIATCCSAEWKNSVVKYELDKS</sequence>
<reference evidence="2 3" key="1">
    <citation type="journal article" date="2019" name="Sci. Rep.">
        <title>Orb-weaving spider Araneus ventricosus genome elucidates the spidroin gene catalogue.</title>
        <authorList>
            <person name="Kono N."/>
            <person name="Nakamura H."/>
            <person name="Ohtoshi R."/>
            <person name="Moran D.A.P."/>
            <person name="Shinohara A."/>
            <person name="Yoshida Y."/>
            <person name="Fujiwara M."/>
            <person name="Mori M."/>
            <person name="Tomita M."/>
            <person name="Arakawa K."/>
        </authorList>
    </citation>
    <scope>NUCLEOTIDE SEQUENCE [LARGE SCALE GENOMIC DNA]</scope>
</reference>
<dbReference type="AlphaFoldDB" id="A0A4Y2GHH3"/>
<keyword evidence="3" id="KW-1185">Reference proteome</keyword>
<dbReference type="EMBL" id="BGPR01001358">
    <property type="protein sequence ID" value="GBM51988.1"/>
    <property type="molecule type" value="Genomic_DNA"/>
</dbReference>
<gene>
    <name evidence="2" type="ORF">AVEN_32111_1</name>
</gene>